<evidence type="ECO:0000313" key="3">
    <source>
        <dbReference type="Proteomes" id="UP001234178"/>
    </source>
</evidence>
<feature type="region of interest" description="Disordered" evidence="1">
    <location>
        <begin position="19"/>
        <end position="48"/>
    </location>
</feature>
<accession>A0ABQ9Z8T5</accession>
<evidence type="ECO:0000256" key="1">
    <source>
        <dbReference type="SAM" id="MobiDB-lite"/>
    </source>
</evidence>
<reference evidence="2 3" key="1">
    <citation type="journal article" date="2023" name="Nucleic Acids Res.">
        <title>The hologenome of Daphnia magna reveals possible DNA methylation and microbiome-mediated evolution of the host genome.</title>
        <authorList>
            <person name="Chaturvedi A."/>
            <person name="Li X."/>
            <person name="Dhandapani V."/>
            <person name="Marshall H."/>
            <person name="Kissane S."/>
            <person name="Cuenca-Cambronero M."/>
            <person name="Asole G."/>
            <person name="Calvet F."/>
            <person name="Ruiz-Romero M."/>
            <person name="Marangio P."/>
            <person name="Guigo R."/>
            <person name="Rago D."/>
            <person name="Mirbahai L."/>
            <person name="Eastwood N."/>
            <person name="Colbourne J.K."/>
            <person name="Zhou J."/>
            <person name="Mallon E."/>
            <person name="Orsini L."/>
        </authorList>
    </citation>
    <scope>NUCLEOTIDE SEQUENCE [LARGE SCALE GENOMIC DNA]</scope>
    <source>
        <strain evidence="2">LRV0_1</strain>
    </source>
</reference>
<gene>
    <name evidence="2" type="ORF">OUZ56_018422</name>
</gene>
<dbReference type="Proteomes" id="UP001234178">
    <property type="component" value="Unassembled WGS sequence"/>
</dbReference>
<protein>
    <submittedName>
        <fullName evidence="2">Uncharacterized protein</fullName>
    </submittedName>
</protein>
<evidence type="ECO:0000313" key="2">
    <source>
        <dbReference type="EMBL" id="KAK4009305.1"/>
    </source>
</evidence>
<organism evidence="2 3">
    <name type="scientific">Daphnia magna</name>
    <dbReference type="NCBI Taxonomy" id="35525"/>
    <lineage>
        <taxon>Eukaryota</taxon>
        <taxon>Metazoa</taxon>
        <taxon>Ecdysozoa</taxon>
        <taxon>Arthropoda</taxon>
        <taxon>Crustacea</taxon>
        <taxon>Branchiopoda</taxon>
        <taxon>Diplostraca</taxon>
        <taxon>Cladocera</taxon>
        <taxon>Anomopoda</taxon>
        <taxon>Daphniidae</taxon>
        <taxon>Daphnia</taxon>
    </lineage>
</organism>
<proteinExistence type="predicted"/>
<sequence length="142" mass="14813">MTCKTMSCSDFANQLVTKIGPSPRALSEGPPRETGADGGGTGGVNDGCPSGAVWEGTVTLVDGRTLGGGSASTAFPDSSASPAISADRIRVYSEIHVACTAFSSFFTLESLIVPWHCDVQLKLREFLKHSTPLPSKWLVPVG</sequence>
<dbReference type="EMBL" id="JAOYFB010000003">
    <property type="protein sequence ID" value="KAK4009305.1"/>
    <property type="molecule type" value="Genomic_DNA"/>
</dbReference>
<feature type="compositionally biased region" description="Gly residues" evidence="1">
    <location>
        <begin position="36"/>
        <end position="45"/>
    </location>
</feature>
<name>A0ABQ9Z8T5_9CRUS</name>
<comment type="caution">
    <text evidence="2">The sequence shown here is derived from an EMBL/GenBank/DDBJ whole genome shotgun (WGS) entry which is preliminary data.</text>
</comment>
<keyword evidence="3" id="KW-1185">Reference proteome</keyword>